<dbReference type="AlphaFoldDB" id="A0A6J5Y1H7"/>
<accession>A0A6J5Y1H7</accession>
<name>A0A6J5Y1H7_PRUAR</name>
<evidence type="ECO:0000313" key="1">
    <source>
        <dbReference type="EMBL" id="CAB4287895.1"/>
    </source>
</evidence>
<dbReference type="Proteomes" id="UP000507245">
    <property type="component" value="Unassembled WGS sequence"/>
</dbReference>
<gene>
    <name evidence="1" type="ORF">CURHAP_LOCUS45917</name>
    <name evidence="2" type="ORF">ORAREDHAP_LOCUS45262</name>
</gene>
<organism evidence="2 4">
    <name type="scientific">Prunus armeniaca</name>
    <name type="common">Apricot</name>
    <name type="synonym">Armeniaca vulgaris</name>
    <dbReference type="NCBI Taxonomy" id="36596"/>
    <lineage>
        <taxon>Eukaryota</taxon>
        <taxon>Viridiplantae</taxon>
        <taxon>Streptophyta</taxon>
        <taxon>Embryophyta</taxon>
        <taxon>Tracheophyta</taxon>
        <taxon>Spermatophyta</taxon>
        <taxon>Magnoliopsida</taxon>
        <taxon>eudicotyledons</taxon>
        <taxon>Gunneridae</taxon>
        <taxon>Pentapetalae</taxon>
        <taxon>rosids</taxon>
        <taxon>fabids</taxon>
        <taxon>Rosales</taxon>
        <taxon>Rosaceae</taxon>
        <taxon>Amygdaloideae</taxon>
        <taxon>Amygdaleae</taxon>
        <taxon>Prunus</taxon>
    </lineage>
</organism>
<dbReference type="EMBL" id="CAEKKB010000007">
    <property type="protein sequence ID" value="CAB4318267.1"/>
    <property type="molecule type" value="Genomic_DNA"/>
</dbReference>
<evidence type="ECO:0000313" key="3">
    <source>
        <dbReference type="Proteomes" id="UP000507222"/>
    </source>
</evidence>
<dbReference type="EMBL" id="CAEKDK010000007">
    <property type="protein sequence ID" value="CAB4287895.1"/>
    <property type="molecule type" value="Genomic_DNA"/>
</dbReference>
<evidence type="ECO:0000313" key="4">
    <source>
        <dbReference type="Proteomes" id="UP000507245"/>
    </source>
</evidence>
<keyword evidence="4" id="KW-1185">Reference proteome</keyword>
<reference evidence="4" key="1">
    <citation type="journal article" date="2020" name="Genome Biol.">
        <title>Gamete binning: chromosome-level and haplotype-resolved genome assembly enabled by high-throughput single-cell sequencing of gamete genomes.</title>
        <authorList>
            <person name="Campoy J.A."/>
            <person name="Sun H."/>
            <person name="Goel M."/>
            <person name="Jiao W.-B."/>
            <person name="Folz-Donahue K."/>
            <person name="Wang N."/>
            <person name="Rubio M."/>
            <person name="Liu C."/>
            <person name="Kukat C."/>
            <person name="Ruiz D."/>
            <person name="Huettel B."/>
            <person name="Schneeberger K."/>
        </authorList>
    </citation>
    <scope>NUCLEOTIDE SEQUENCE [LARGE SCALE GENOMIC DNA]</scope>
    <source>
        <strain evidence="4">cv. Rojo Pasion</strain>
    </source>
</reference>
<dbReference type="Proteomes" id="UP000507222">
    <property type="component" value="Unassembled WGS sequence"/>
</dbReference>
<reference evidence="2 3" key="2">
    <citation type="submission" date="2020-05" db="EMBL/GenBank/DDBJ databases">
        <authorList>
            <person name="Campoy J."/>
            <person name="Schneeberger K."/>
            <person name="Spophaly S."/>
        </authorList>
    </citation>
    <scope>NUCLEOTIDE SEQUENCE [LARGE SCALE GENOMIC DNA]</scope>
    <source>
        <strain evidence="2">PruArmRojPasFocal</strain>
    </source>
</reference>
<sequence length="118" mass="12900">MGKTLHLSISDKDLSAATADVRHDHLQSQLDGVVDSISSLEAHQTDIQTSPLPTSVSPALNPFVGQPPLTSVPLLISPNTHRFSIPPLLLLPFPTYLLLRTIPTFHLRTQNQSSFQLT</sequence>
<protein>
    <submittedName>
        <fullName evidence="2">Uncharacterized protein</fullName>
    </submittedName>
</protein>
<evidence type="ECO:0000313" key="2">
    <source>
        <dbReference type="EMBL" id="CAB4318267.1"/>
    </source>
</evidence>
<proteinExistence type="predicted"/>